<organism evidence="2 3">
    <name type="scientific">Cohnella ginsengisoli</name>
    <dbReference type="NCBI Taxonomy" id="425004"/>
    <lineage>
        <taxon>Bacteria</taxon>
        <taxon>Bacillati</taxon>
        <taxon>Bacillota</taxon>
        <taxon>Bacilli</taxon>
        <taxon>Bacillales</taxon>
        <taxon>Paenibacillaceae</taxon>
        <taxon>Cohnella</taxon>
    </lineage>
</organism>
<reference evidence="2 3" key="1">
    <citation type="submission" date="2022-10" db="EMBL/GenBank/DDBJ databases">
        <title>Comparative genomic analysis of Cohnella hashimotonis sp. nov., isolated from the International Space Station.</title>
        <authorList>
            <person name="Simpson A."/>
            <person name="Venkateswaran K."/>
        </authorList>
    </citation>
    <scope>NUCLEOTIDE SEQUENCE [LARGE SCALE GENOMIC DNA]</scope>
    <source>
        <strain evidence="2 3">DSM 18997</strain>
    </source>
</reference>
<comment type="caution">
    <text evidence="2">The sequence shown here is derived from an EMBL/GenBank/DDBJ whole genome shotgun (WGS) entry which is preliminary data.</text>
</comment>
<dbReference type="Proteomes" id="UP001153387">
    <property type="component" value="Unassembled WGS sequence"/>
</dbReference>
<proteinExistence type="predicted"/>
<gene>
    <name evidence="2" type="ORF">OMP38_19135</name>
</gene>
<keyword evidence="3" id="KW-1185">Reference proteome</keyword>
<evidence type="ECO:0000313" key="3">
    <source>
        <dbReference type="Proteomes" id="UP001153387"/>
    </source>
</evidence>
<dbReference type="EMBL" id="JAPDHZ010000003">
    <property type="protein sequence ID" value="MDG0792750.1"/>
    <property type="molecule type" value="Genomic_DNA"/>
</dbReference>
<name>A0A9X4KNA3_9BACL</name>
<feature type="compositionally biased region" description="Basic and acidic residues" evidence="1">
    <location>
        <begin position="12"/>
        <end position="25"/>
    </location>
</feature>
<feature type="region of interest" description="Disordered" evidence="1">
    <location>
        <begin position="1"/>
        <end position="47"/>
    </location>
</feature>
<evidence type="ECO:0000313" key="2">
    <source>
        <dbReference type="EMBL" id="MDG0792750.1"/>
    </source>
</evidence>
<evidence type="ECO:0000256" key="1">
    <source>
        <dbReference type="SAM" id="MobiDB-lite"/>
    </source>
</evidence>
<accession>A0A9X4KNA3</accession>
<dbReference type="AlphaFoldDB" id="A0A9X4KNA3"/>
<protein>
    <submittedName>
        <fullName evidence="2">Uncharacterized protein</fullName>
    </submittedName>
</protein>
<sequence length="47" mass="4969">MSGEQPSGAQIEARKAQSKADRTGSGKDAASRLQSESDHSAMRKHGK</sequence>
<dbReference type="RefSeq" id="WP_177244180.1">
    <property type="nucleotide sequence ID" value="NZ_JAPDHZ010000003.1"/>
</dbReference>